<feature type="signal peptide" evidence="3">
    <location>
        <begin position="1"/>
        <end position="24"/>
    </location>
</feature>
<keyword evidence="2" id="KW-0325">Glycoprotein</keyword>
<dbReference type="Pfam" id="PF17064">
    <property type="entry name" value="QVR"/>
    <property type="match status" value="1"/>
</dbReference>
<proteinExistence type="predicted"/>
<reference evidence="4" key="1">
    <citation type="submission" date="2020-08" db="EMBL/GenBank/DDBJ databases">
        <title>Multicomponent nature underlies the extraordinary mechanical properties of spider dragline silk.</title>
        <authorList>
            <person name="Kono N."/>
            <person name="Nakamura H."/>
            <person name="Mori M."/>
            <person name="Yoshida Y."/>
            <person name="Ohtoshi R."/>
            <person name="Malay A.D."/>
            <person name="Moran D.A.P."/>
            <person name="Tomita M."/>
            <person name="Numata K."/>
            <person name="Arakawa K."/>
        </authorList>
    </citation>
    <scope>NUCLEOTIDE SEQUENCE</scope>
</reference>
<comment type="caution">
    <text evidence="4">The sequence shown here is derived from an EMBL/GenBank/DDBJ whole genome shotgun (WGS) entry which is preliminary data.</text>
</comment>
<dbReference type="AlphaFoldDB" id="A0A8X6ULC1"/>
<protein>
    <recommendedName>
        <fullName evidence="6">Protein sleepless</fullName>
    </recommendedName>
</protein>
<dbReference type="GO" id="GO:0032222">
    <property type="term" value="P:regulation of synaptic transmission, cholinergic"/>
    <property type="evidence" value="ECO:0007669"/>
    <property type="project" value="InterPro"/>
</dbReference>
<evidence type="ECO:0000313" key="4">
    <source>
        <dbReference type="EMBL" id="GFU28310.1"/>
    </source>
</evidence>
<feature type="chain" id="PRO_5036473205" description="Protein sleepless" evidence="3">
    <location>
        <begin position="25"/>
        <end position="171"/>
    </location>
</feature>
<accession>A0A8X6ULC1</accession>
<sequence>MASAVKVGTICAVILGVYLQTAQGRLRRCYTCRSRGELGDCKDPFEYNATSVEDIRGVEAVPCASGWCAKITEGETDDFDIATERMCVQRPPADGEERCSDTIIDRKRVYMCFCQGDLCNGATSQQLTSNELLMPFVLAIFAYYINKWRNSEEDAMSMIPVRVFCRFLMFR</sequence>
<dbReference type="EMBL" id="BMAW01128987">
    <property type="protein sequence ID" value="GFU28310.1"/>
    <property type="molecule type" value="Genomic_DNA"/>
</dbReference>
<evidence type="ECO:0000256" key="2">
    <source>
        <dbReference type="ARBA" id="ARBA00023180"/>
    </source>
</evidence>
<keyword evidence="5" id="KW-1185">Reference proteome</keyword>
<dbReference type="InterPro" id="IPR050975">
    <property type="entry name" value="Sleep_regulator"/>
</dbReference>
<organism evidence="4 5">
    <name type="scientific">Nephila pilipes</name>
    <name type="common">Giant wood spider</name>
    <name type="synonym">Nephila maculata</name>
    <dbReference type="NCBI Taxonomy" id="299642"/>
    <lineage>
        <taxon>Eukaryota</taxon>
        <taxon>Metazoa</taxon>
        <taxon>Ecdysozoa</taxon>
        <taxon>Arthropoda</taxon>
        <taxon>Chelicerata</taxon>
        <taxon>Arachnida</taxon>
        <taxon>Araneae</taxon>
        <taxon>Araneomorphae</taxon>
        <taxon>Entelegynae</taxon>
        <taxon>Araneoidea</taxon>
        <taxon>Nephilidae</taxon>
        <taxon>Nephila</taxon>
    </lineage>
</organism>
<dbReference type="CDD" id="cd23589">
    <property type="entry name" value="TFP_LU_ECD_Rtv"/>
    <property type="match status" value="1"/>
</dbReference>
<dbReference type="GO" id="GO:0030431">
    <property type="term" value="P:sleep"/>
    <property type="evidence" value="ECO:0007669"/>
    <property type="project" value="InterPro"/>
</dbReference>
<dbReference type="PANTHER" id="PTHR33562:SF22">
    <property type="entry name" value="PROTEIN QUIVER"/>
    <property type="match status" value="1"/>
</dbReference>
<evidence type="ECO:0000256" key="3">
    <source>
        <dbReference type="SAM" id="SignalP"/>
    </source>
</evidence>
<evidence type="ECO:0008006" key="6">
    <source>
        <dbReference type="Google" id="ProtNLM"/>
    </source>
</evidence>
<dbReference type="InterPro" id="IPR031424">
    <property type="entry name" value="QVR-like"/>
</dbReference>
<gene>
    <name evidence="4" type="primary">X975_21119</name>
    <name evidence="4" type="ORF">NPIL_464061</name>
</gene>
<evidence type="ECO:0000256" key="1">
    <source>
        <dbReference type="ARBA" id="ARBA00022729"/>
    </source>
</evidence>
<evidence type="ECO:0000313" key="5">
    <source>
        <dbReference type="Proteomes" id="UP000887013"/>
    </source>
</evidence>
<dbReference type="Proteomes" id="UP000887013">
    <property type="component" value="Unassembled WGS sequence"/>
</dbReference>
<dbReference type="PANTHER" id="PTHR33562">
    <property type="entry name" value="ATILLA, ISOFORM B-RELATED-RELATED"/>
    <property type="match status" value="1"/>
</dbReference>
<dbReference type="OrthoDB" id="9988013at2759"/>
<name>A0A8X6ULC1_NEPPI</name>
<keyword evidence="1 3" id="KW-0732">Signal</keyword>